<dbReference type="InterPro" id="IPR010208">
    <property type="entry name" value="Ion_transpt_RnfC/RsxC"/>
</dbReference>
<dbReference type="AlphaFoldDB" id="A0A0G3WCV6"/>
<dbReference type="InterPro" id="IPR017896">
    <property type="entry name" value="4Fe4S_Fe-S-bd"/>
</dbReference>
<evidence type="ECO:0000256" key="1">
    <source>
        <dbReference type="ARBA" id="ARBA00022448"/>
    </source>
</evidence>
<dbReference type="SUPFAM" id="SSF142019">
    <property type="entry name" value="Nqo1 FMN-binding domain-like"/>
    <property type="match status" value="1"/>
</dbReference>
<keyword evidence="7" id="KW-0411">Iron-sulfur</keyword>
<keyword evidence="4" id="KW-0677">Repeat</keyword>
<dbReference type="OrthoDB" id="9767754at2"/>
<reference evidence="9 10" key="1">
    <citation type="submission" date="2014-10" db="EMBL/GenBank/DDBJ databases">
        <title>Genome sequence of Clostridium aceticum DSM 1496.</title>
        <authorList>
            <person name="Poehlein A."/>
            <person name="Schiel-Bengelsdorf B."/>
            <person name="Gottschalk G."/>
            <person name="Duerre P."/>
            <person name="Daniel R."/>
        </authorList>
    </citation>
    <scope>NUCLEOTIDE SEQUENCE [LARGE SCALE GENOMIC DNA]</scope>
    <source>
        <strain evidence="9 10">DSM 1496</strain>
    </source>
</reference>
<keyword evidence="9" id="KW-0830">Ubiquinone</keyword>
<dbReference type="Proteomes" id="UP000035704">
    <property type="component" value="Chromosome"/>
</dbReference>
<dbReference type="PANTHER" id="PTHR43034">
    <property type="entry name" value="ION-TRANSLOCATING OXIDOREDUCTASE COMPLEX SUBUNIT C"/>
    <property type="match status" value="1"/>
</dbReference>
<evidence type="ECO:0000256" key="3">
    <source>
        <dbReference type="ARBA" id="ARBA00022723"/>
    </source>
</evidence>
<dbReference type="EMBL" id="CP009687">
    <property type="protein sequence ID" value="AKL96456.1"/>
    <property type="molecule type" value="Genomic_DNA"/>
</dbReference>
<keyword evidence="1" id="KW-0813">Transport</keyword>
<dbReference type="SUPFAM" id="SSF142984">
    <property type="entry name" value="Nqo1 middle domain-like"/>
    <property type="match status" value="1"/>
</dbReference>
<accession>A0A0G3WCV6</accession>
<dbReference type="InterPro" id="IPR011538">
    <property type="entry name" value="Nuo51_FMN-bd"/>
</dbReference>
<dbReference type="GO" id="GO:0046872">
    <property type="term" value="F:metal ion binding"/>
    <property type="evidence" value="ECO:0007669"/>
    <property type="project" value="UniProtKB-KW"/>
</dbReference>
<dbReference type="SUPFAM" id="SSF46548">
    <property type="entry name" value="alpha-helical ferredoxin"/>
    <property type="match status" value="1"/>
</dbReference>
<dbReference type="InterPro" id="IPR026902">
    <property type="entry name" value="RnfC_N"/>
</dbReference>
<evidence type="ECO:0000256" key="5">
    <source>
        <dbReference type="ARBA" id="ARBA00022982"/>
    </source>
</evidence>
<dbReference type="RefSeq" id="WP_048407546.1">
    <property type="nucleotide sequence ID" value="NZ_CP009687.1"/>
</dbReference>
<dbReference type="InterPro" id="IPR037225">
    <property type="entry name" value="Nuo51_FMN-bd_sf"/>
</dbReference>
<dbReference type="PIRSF" id="PIRSF036408">
    <property type="entry name" value="PduS_prd"/>
    <property type="match status" value="1"/>
</dbReference>
<dbReference type="PANTHER" id="PTHR43034:SF2">
    <property type="entry name" value="ION-TRANSLOCATING OXIDOREDUCTASE COMPLEX SUBUNIT C"/>
    <property type="match status" value="1"/>
</dbReference>
<dbReference type="Pfam" id="PF13534">
    <property type="entry name" value="Fer4_17"/>
    <property type="match status" value="1"/>
</dbReference>
<dbReference type="InterPro" id="IPR017054">
    <property type="entry name" value="PduS"/>
</dbReference>
<sequence>MSLLDMVKEAGIVGAGGAGFPTHVKLGSKAEYILLNGAECEPLLRVDQQLMALFPDEIIKGFEAAGKFVGASKALIGIKAKHKKVVTILKERIQALQVGDFVEVKELPDIYPAGDEQVLVYELTGRVVPETGIPIEVGCVVVNSETALNIYYASMQVPVTQTYITVAGDIPNPLTVKVPVGTPIIDVLKLSGIENFDDYAVIDGGPMMGPMMNNLDGYVTKKSKGFVLLKKDHHLVRKKSVDVDQARRVNRSACEQCRMCTDMCPRYLLGHEMQPHKMMRALNYALTDVEGQKIAQLCCQCNLCELFSCPAGLYPKFANTYFKGKLAEGNIRYIRKKSEFIARKSREYRLLPSKRLIARLGLHPFDKPAPMTEVEVKPEVVYISTRQHVGAPAVPVVSVGEHVEVGQQIGKIPEDSLGAAIHASVSGNIVAIEKDFIVIKRDEYAEGNRNG</sequence>
<organism evidence="9 10">
    <name type="scientific">Clostridium aceticum</name>
    <dbReference type="NCBI Taxonomy" id="84022"/>
    <lineage>
        <taxon>Bacteria</taxon>
        <taxon>Bacillati</taxon>
        <taxon>Bacillota</taxon>
        <taxon>Clostridia</taxon>
        <taxon>Eubacteriales</taxon>
        <taxon>Clostridiaceae</taxon>
        <taxon>Clostridium</taxon>
    </lineage>
</organism>
<name>A0A0G3WCV6_9CLOT</name>
<evidence type="ECO:0000256" key="2">
    <source>
        <dbReference type="ARBA" id="ARBA00022485"/>
    </source>
</evidence>
<evidence type="ECO:0000256" key="6">
    <source>
        <dbReference type="ARBA" id="ARBA00023004"/>
    </source>
</evidence>
<dbReference type="PATRIC" id="fig|84022.6.peg.3067"/>
<dbReference type="Gene3D" id="3.40.50.11540">
    <property type="entry name" value="NADH-ubiquinone oxidoreductase 51kDa subunit"/>
    <property type="match status" value="1"/>
</dbReference>
<evidence type="ECO:0000313" key="9">
    <source>
        <dbReference type="EMBL" id="AKL96456.1"/>
    </source>
</evidence>
<evidence type="ECO:0000256" key="7">
    <source>
        <dbReference type="ARBA" id="ARBA00023014"/>
    </source>
</evidence>
<dbReference type="GO" id="GO:0016020">
    <property type="term" value="C:membrane"/>
    <property type="evidence" value="ECO:0007669"/>
    <property type="project" value="InterPro"/>
</dbReference>
<evidence type="ECO:0000256" key="4">
    <source>
        <dbReference type="ARBA" id="ARBA00022737"/>
    </source>
</evidence>
<dbReference type="Pfam" id="PF13375">
    <property type="entry name" value="RnfC_N"/>
    <property type="match status" value="1"/>
</dbReference>
<proteinExistence type="predicted"/>
<dbReference type="PROSITE" id="PS00198">
    <property type="entry name" value="4FE4S_FER_1"/>
    <property type="match status" value="1"/>
</dbReference>
<keyword evidence="3" id="KW-0479">Metal-binding</keyword>
<dbReference type="GO" id="GO:0009055">
    <property type="term" value="F:electron transfer activity"/>
    <property type="evidence" value="ECO:0007669"/>
    <property type="project" value="InterPro"/>
</dbReference>
<evidence type="ECO:0000259" key="8">
    <source>
        <dbReference type="PROSITE" id="PS51379"/>
    </source>
</evidence>
<dbReference type="Pfam" id="PF01512">
    <property type="entry name" value="Complex1_51K"/>
    <property type="match status" value="1"/>
</dbReference>
<dbReference type="GO" id="GO:0051539">
    <property type="term" value="F:4 iron, 4 sulfur cluster binding"/>
    <property type="evidence" value="ECO:0007669"/>
    <property type="project" value="UniProtKB-KW"/>
</dbReference>
<dbReference type="KEGG" id="cace:CACET_c30120"/>
<keyword evidence="10" id="KW-1185">Reference proteome</keyword>
<dbReference type="STRING" id="84022.CACET_c30120"/>
<protein>
    <submittedName>
        <fullName evidence="9">RnfC domain containing NADH:ubiquinone oxidoreductase</fullName>
    </submittedName>
</protein>
<gene>
    <name evidence="9" type="ORF">CACET_c30120</name>
</gene>
<dbReference type="InterPro" id="IPR017900">
    <property type="entry name" value="4Fe4S_Fe_S_CS"/>
</dbReference>
<feature type="domain" description="4Fe-4S ferredoxin-type" evidence="8">
    <location>
        <begin position="245"/>
        <end position="276"/>
    </location>
</feature>
<evidence type="ECO:0000313" key="10">
    <source>
        <dbReference type="Proteomes" id="UP000035704"/>
    </source>
</evidence>
<keyword evidence="6" id="KW-0408">Iron</keyword>
<dbReference type="PROSITE" id="PS51379">
    <property type="entry name" value="4FE4S_FER_2"/>
    <property type="match status" value="1"/>
</dbReference>
<keyword evidence="2" id="KW-0004">4Fe-4S</keyword>
<keyword evidence="5" id="KW-0249">Electron transport</keyword>